<organism evidence="1 2">
    <name type="scientific">Streptomyces bullii</name>
    <dbReference type="NCBI Taxonomy" id="349910"/>
    <lineage>
        <taxon>Bacteria</taxon>
        <taxon>Bacillati</taxon>
        <taxon>Actinomycetota</taxon>
        <taxon>Actinomycetes</taxon>
        <taxon>Kitasatosporales</taxon>
        <taxon>Streptomycetaceae</taxon>
        <taxon>Streptomyces</taxon>
    </lineage>
</organism>
<reference evidence="2" key="1">
    <citation type="journal article" date="2019" name="Int. J. Syst. Evol. Microbiol.">
        <title>The Global Catalogue of Microorganisms (GCM) 10K type strain sequencing project: providing services to taxonomists for standard genome sequencing and annotation.</title>
        <authorList>
            <consortium name="The Broad Institute Genomics Platform"/>
            <consortium name="The Broad Institute Genome Sequencing Center for Infectious Disease"/>
            <person name="Wu L."/>
            <person name="Ma J."/>
        </authorList>
    </citation>
    <scope>NUCLEOTIDE SEQUENCE [LARGE SCALE GENOMIC DNA]</scope>
    <source>
        <strain evidence="2">CGMCC 4.7248</strain>
    </source>
</reference>
<proteinExistence type="predicted"/>
<evidence type="ECO:0000313" key="2">
    <source>
        <dbReference type="Proteomes" id="UP001596154"/>
    </source>
</evidence>
<dbReference type="Proteomes" id="UP001596154">
    <property type="component" value="Unassembled WGS sequence"/>
</dbReference>
<name>A0ABW0UM78_9ACTN</name>
<dbReference type="EMBL" id="JBHSNY010000004">
    <property type="protein sequence ID" value="MFC5634671.1"/>
    <property type="molecule type" value="Genomic_DNA"/>
</dbReference>
<comment type="caution">
    <text evidence="1">The sequence shown here is derived from an EMBL/GenBank/DDBJ whole genome shotgun (WGS) entry which is preliminary data.</text>
</comment>
<accession>A0ABW0UM78</accession>
<dbReference type="RefSeq" id="WP_381020717.1">
    <property type="nucleotide sequence ID" value="NZ_JBHSNY010000004.1"/>
</dbReference>
<keyword evidence="2" id="KW-1185">Reference proteome</keyword>
<sequence length="134" mass="15014">MISPQSQMKPVGYYCDHSDEPNDARTHHDWEFVEDEGFVFQPRPETTSAFTYADRPYLKPEDNETRCARAVPLYMGPTVAAELERQAATARVEAIADVGDWLDENGQKDAAHLVYTVDIPAARNMRVVRQGGAA</sequence>
<gene>
    <name evidence="1" type="ORF">ACFPZJ_12970</name>
</gene>
<evidence type="ECO:0000313" key="1">
    <source>
        <dbReference type="EMBL" id="MFC5634671.1"/>
    </source>
</evidence>
<protein>
    <submittedName>
        <fullName evidence="1">Uncharacterized protein</fullName>
    </submittedName>
</protein>